<dbReference type="SUPFAM" id="SSF56349">
    <property type="entry name" value="DNA breaking-rejoining enzymes"/>
    <property type="match status" value="1"/>
</dbReference>
<keyword evidence="1" id="KW-0233">DNA recombination</keyword>
<dbReference type="Proteomes" id="UP000679312">
    <property type="component" value="Chromosome"/>
</dbReference>
<name>A0ABD7EMF0_AERJA</name>
<dbReference type="EMBL" id="CP053881">
    <property type="protein sequence ID" value="QWL62069.1"/>
    <property type="molecule type" value="Genomic_DNA"/>
</dbReference>
<accession>A0ABD7EMF0</accession>
<dbReference type="RefSeq" id="WP_215803321.1">
    <property type="nucleotide sequence ID" value="NZ_CP053881.1"/>
</dbReference>
<evidence type="ECO:0008006" key="4">
    <source>
        <dbReference type="Google" id="ProtNLM"/>
    </source>
</evidence>
<dbReference type="InterPro" id="IPR013762">
    <property type="entry name" value="Integrase-like_cat_sf"/>
</dbReference>
<reference evidence="2 3" key="1">
    <citation type="journal article" date="2021" name="Front. Microbiol.">
        <title>Prevalence and Genetic Analysis of Chromosomal mcr-3/7 in Aeromonas From U.S. Animal-Derived Samples.</title>
        <authorList>
            <person name="Wang Y."/>
            <person name="Hou N."/>
            <person name="Rasooly R."/>
            <person name="Gu Y."/>
            <person name="He X."/>
        </authorList>
    </citation>
    <scope>NUCLEOTIDE SEQUENCE [LARGE SCALE GENOMIC DNA]</scope>
    <source>
        <strain evidence="2 3">4608</strain>
    </source>
</reference>
<dbReference type="Gene3D" id="1.10.443.10">
    <property type="entry name" value="Intergrase catalytic core"/>
    <property type="match status" value="1"/>
</dbReference>
<protein>
    <recommendedName>
        <fullName evidence="4">Site-specific integrase</fullName>
    </recommendedName>
</protein>
<gene>
    <name evidence="2" type="ORF">HQ399_07315</name>
</gene>
<evidence type="ECO:0000313" key="2">
    <source>
        <dbReference type="EMBL" id="QWL62069.1"/>
    </source>
</evidence>
<organism evidence="2 3">
    <name type="scientific">Aeromonas jandaei</name>
    <dbReference type="NCBI Taxonomy" id="650"/>
    <lineage>
        <taxon>Bacteria</taxon>
        <taxon>Pseudomonadati</taxon>
        <taxon>Pseudomonadota</taxon>
        <taxon>Gammaproteobacteria</taxon>
        <taxon>Aeromonadales</taxon>
        <taxon>Aeromonadaceae</taxon>
        <taxon>Aeromonas</taxon>
    </lineage>
</organism>
<dbReference type="AlphaFoldDB" id="A0ABD7EMF0"/>
<evidence type="ECO:0000256" key="1">
    <source>
        <dbReference type="ARBA" id="ARBA00023172"/>
    </source>
</evidence>
<dbReference type="InterPro" id="IPR011010">
    <property type="entry name" value="DNA_brk_join_enz"/>
</dbReference>
<dbReference type="GO" id="GO:0006310">
    <property type="term" value="P:DNA recombination"/>
    <property type="evidence" value="ECO:0007669"/>
    <property type="project" value="UniProtKB-KW"/>
</dbReference>
<sequence>MNRKISPIKELVDPEKIQAMAADSTYPRPRWMLNESANDRQWLLASNGIERRFYDNNNIRSHSLNFETMETAPNERLGDKVNQSLLTDIQHSILYLDINGKITSSNTVKTIVKTAIHLIYHTNERRIIDGEPFIRTLGEIKYDDLKGFLLAYGVNAQVFEKTIEIITEKYNSIKDIDWNHIKACIFLTKREFLSLKDKVNKYLNEDDKFSAEKEPENSYKRKYKNACEKPLELDEILLPTESIISNAISSIEALYNSRAAQKYQFQHSPMTLFKSGREIFDILIAKEKTALIPVHVALHTISSALGFLREYGKPLNVFIENIYKTERDIIKNLNVANTTAYARYNSEIRTLAFNNTLMPEKLKDLKITSWERTKDELKTISFDNADYSISLGLAVRLYIAAMWIAICSFVAARTTSLRTLKRNCFVQSPIDEFYDIILKIPKSSERYELEDVHRPIPDLIYDYGLQFSSLACLIEDRRSLVADENELYLFSNSISYRAISSGRLDDGAGDYLKTPLGFDYIKFCLDMFQDWCNSPLIDGKRWYCTTHQFRRFFAVLYFNFSDDQGLEELSWFMGHSNLDQTFYYAEISPNDEWIEEAENTIARIGATLNKIIHGDNTIQDIVNRARKSSTVYTVLEGLVHDLITEHKNRTGQVVRFYKIDNNEVFFYFKNNDGETDG</sequence>
<evidence type="ECO:0000313" key="3">
    <source>
        <dbReference type="Proteomes" id="UP000679312"/>
    </source>
</evidence>
<proteinExistence type="predicted"/>